<dbReference type="AlphaFoldDB" id="A0A1G1WGZ9"/>
<dbReference type="GO" id="GO:0006281">
    <property type="term" value="P:DNA repair"/>
    <property type="evidence" value="ECO:0007669"/>
    <property type="project" value="UniProtKB-KW"/>
</dbReference>
<evidence type="ECO:0000256" key="2">
    <source>
        <dbReference type="ARBA" id="ARBA00022603"/>
    </source>
</evidence>
<keyword evidence="4" id="KW-0227">DNA damage</keyword>
<dbReference type="PANTHER" id="PTHR42942">
    <property type="entry name" value="6-O-METHYLGUANINE DNA METHYLTRANSFERASE"/>
    <property type="match status" value="1"/>
</dbReference>
<sequence length="99" mass="10953">MTKREVVYRFVSRIPKGKVTTYGQLAKTAGVKSPRVVGSLLHKSPDPEKIPCHRVVNGEGFVAANFAFGGATGQTKRLEKEGVTFTKGRVNLSKHFWHQ</sequence>
<evidence type="ECO:0000313" key="8">
    <source>
        <dbReference type="EMBL" id="OGY26999.1"/>
    </source>
</evidence>
<dbReference type="PANTHER" id="PTHR42942:SF1">
    <property type="entry name" value="ALKYLTRANSFERASE-LIKE PROTEIN 1"/>
    <property type="match status" value="1"/>
</dbReference>
<proteinExistence type="predicted"/>
<keyword evidence="5" id="KW-0234">DNA repair</keyword>
<comment type="catalytic activity">
    <reaction evidence="6">
        <text>a 6-O-methyl-2'-deoxyguanosine in DNA + L-cysteinyl-[protein] = S-methyl-L-cysteinyl-[protein] + a 2'-deoxyguanosine in DNA</text>
        <dbReference type="Rhea" id="RHEA:24000"/>
        <dbReference type="Rhea" id="RHEA-COMP:10131"/>
        <dbReference type="Rhea" id="RHEA-COMP:10132"/>
        <dbReference type="Rhea" id="RHEA-COMP:11367"/>
        <dbReference type="Rhea" id="RHEA-COMP:11368"/>
        <dbReference type="ChEBI" id="CHEBI:29950"/>
        <dbReference type="ChEBI" id="CHEBI:82612"/>
        <dbReference type="ChEBI" id="CHEBI:85445"/>
        <dbReference type="ChEBI" id="CHEBI:85448"/>
        <dbReference type="EC" id="2.1.1.63"/>
    </reaction>
</comment>
<dbReference type="InterPro" id="IPR036388">
    <property type="entry name" value="WH-like_DNA-bd_sf"/>
</dbReference>
<dbReference type="Proteomes" id="UP000176645">
    <property type="component" value="Unassembled WGS sequence"/>
</dbReference>
<dbReference type="Gene3D" id="1.10.10.10">
    <property type="entry name" value="Winged helix-like DNA-binding domain superfamily/Winged helix DNA-binding domain"/>
    <property type="match status" value="1"/>
</dbReference>
<comment type="caution">
    <text evidence="8">The sequence shown here is derived from an EMBL/GenBank/DDBJ whole genome shotgun (WGS) entry which is preliminary data.</text>
</comment>
<protein>
    <recommendedName>
        <fullName evidence="7">Methylated-DNA-[protein]-cysteine S-methyltransferase DNA binding domain-containing protein</fullName>
    </recommendedName>
</protein>
<dbReference type="CDD" id="cd06445">
    <property type="entry name" value="ATase"/>
    <property type="match status" value="1"/>
</dbReference>
<evidence type="ECO:0000256" key="4">
    <source>
        <dbReference type="ARBA" id="ARBA00022763"/>
    </source>
</evidence>
<keyword evidence="3" id="KW-0808">Transferase</keyword>
<dbReference type="InterPro" id="IPR036217">
    <property type="entry name" value="MethylDNA_cys_MeTrfase_DNAb"/>
</dbReference>
<organism evidence="8 9">
    <name type="scientific">Candidatus Woykebacteria bacterium RBG_19FT_COMBO_43_10</name>
    <dbReference type="NCBI Taxonomy" id="1802598"/>
    <lineage>
        <taxon>Bacteria</taxon>
        <taxon>Candidatus Woykeibacteriota</taxon>
    </lineage>
</organism>
<dbReference type="InterPro" id="IPR001497">
    <property type="entry name" value="MethylDNA_cys_MeTrfase_AS"/>
</dbReference>
<dbReference type="EMBL" id="MHCU01000051">
    <property type="protein sequence ID" value="OGY26999.1"/>
    <property type="molecule type" value="Genomic_DNA"/>
</dbReference>
<keyword evidence="2" id="KW-0489">Methyltransferase</keyword>
<evidence type="ECO:0000259" key="7">
    <source>
        <dbReference type="Pfam" id="PF01035"/>
    </source>
</evidence>
<accession>A0A1G1WGZ9</accession>
<evidence type="ECO:0000313" key="9">
    <source>
        <dbReference type="Proteomes" id="UP000176645"/>
    </source>
</evidence>
<evidence type="ECO:0000256" key="3">
    <source>
        <dbReference type="ARBA" id="ARBA00022679"/>
    </source>
</evidence>
<gene>
    <name evidence="8" type="ORF">A2Z42_02370</name>
</gene>
<dbReference type="NCBIfam" id="TIGR00589">
    <property type="entry name" value="ogt"/>
    <property type="match status" value="1"/>
</dbReference>
<comment type="catalytic activity">
    <reaction evidence="1">
        <text>a 4-O-methyl-thymidine in DNA + L-cysteinyl-[protein] = a thymidine in DNA + S-methyl-L-cysteinyl-[protein]</text>
        <dbReference type="Rhea" id="RHEA:53428"/>
        <dbReference type="Rhea" id="RHEA-COMP:10131"/>
        <dbReference type="Rhea" id="RHEA-COMP:10132"/>
        <dbReference type="Rhea" id="RHEA-COMP:13555"/>
        <dbReference type="Rhea" id="RHEA-COMP:13556"/>
        <dbReference type="ChEBI" id="CHEBI:29950"/>
        <dbReference type="ChEBI" id="CHEBI:82612"/>
        <dbReference type="ChEBI" id="CHEBI:137386"/>
        <dbReference type="ChEBI" id="CHEBI:137387"/>
        <dbReference type="EC" id="2.1.1.63"/>
    </reaction>
</comment>
<feature type="domain" description="Methylated-DNA-[protein]-cysteine S-methyltransferase DNA binding" evidence="7">
    <location>
        <begin position="5"/>
        <end position="83"/>
    </location>
</feature>
<dbReference type="PROSITE" id="PS00374">
    <property type="entry name" value="MGMT"/>
    <property type="match status" value="1"/>
</dbReference>
<name>A0A1G1WGZ9_9BACT</name>
<dbReference type="GO" id="GO:0003908">
    <property type="term" value="F:methylated-DNA-[protein]-cysteine S-methyltransferase activity"/>
    <property type="evidence" value="ECO:0007669"/>
    <property type="project" value="UniProtKB-EC"/>
</dbReference>
<evidence type="ECO:0000256" key="1">
    <source>
        <dbReference type="ARBA" id="ARBA00001286"/>
    </source>
</evidence>
<dbReference type="InterPro" id="IPR052520">
    <property type="entry name" value="ATL_DNA_repair"/>
</dbReference>
<evidence type="ECO:0000256" key="6">
    <source>
        <dbReference type="ARBA" id="ARBA00049348"/>
    </source>
</evidence>
<reference evidence="8 9" key="1">
    <citation type="journal article" date="2016" name="Nat. Commun.">
        <title>Thousands of microbial genomes shed light on interconnected biogeochemical processes in an aquifer system.</title>
        <authorList>
            <person name="Anantharaman K."/>
            <person name="Brown C.T."/>
            <person name="Hug L.A."/>
            <person name="Sharon I."/>
            <person name="Castelle C.J."/>
            <person name="Probst A.J."/>
            <person name="Thomas B.C."/>
            <person name="Singh A."/>
            <person name="Wilkins M.J."/>
            <person name="Karaoz U."/>
            <person name="Brodie E.L."/>
            <person name="Williams K.H."/>
            <person name="Hubbard S.S."/>
            <person name="Banfield J.F."/>
        </authorList>
    </citation>
    <scope>NUCLEOTIDE SEQUENCE [LARGE SCALE GENOMIC DNA]</scope>
</reference>
<dbReference type="InterPro" id="IPR014048">
    <property type="entry name" value="MethylDNA_cys_MeTrfase_DNA-bd"/>
</dbReference>
<evidence type="ECO:0000256" key="5">
    <source>
        <dbReference type="ARBA" id="ARBA00023204"/>
    </source>
</evidence>
<dbReference type="Pfam" id="PF01035">
    <property type="entry name" value="DNA_binding_1"/>
    <property type="match status" value="1"/>
</dbReference>
<dbReference type="SUPFAM" id="SSF46767">
    <property type="entry name" value="Methylated DNA-protein cysteine methyltransferase, C-terminal domain"/>
    <property type="match status" value="1"/>
</dbReference>
<dbReference type="GO" id="GO:0032259">
    <property type="term" value="P:methylation"/>
    <property type="evidence" value="ECO:0007669"/>
    <property type="project" value="UniProtKB-KW"/>
</dbReference>